<name>A0A8D8BW71_CULPI</name>
<dbReference type="PROSITE" id="PS50181">
    <property type="entry name" value="FBOX"/>
    <property type="match status" value="1"/>
</dbReference>
<accession>A0A8D8BW71</accession>
<dbReference type="SUPFAM" id="SSF81383">
    <property type="entry name" value="F-box domain"/>
    <property type="match status" value="1"/>
</dbReference>
<evidence type="ECO:0000259" key="1">
    <source>
        <dbReference type="PROSITE" id="PS50181"/>
    </source>
</evidence>
<dbReference type="InterPro" id="IPR036047">
    <property type="entry name" value="F-box-like_dom_sf"/>
</dbReference>
<sequence length="471" mass="53206">MSEIPVLPPEVISMILDFLTFRERLALATVSKQWHDLVFGPKLCQQQLVLRVSSTKGPPQPSLPVQRCRRVQVDCRGLDEEKVALGKRLLLESPVQHLAVIGSDLEMKWVLEECLSLMSRLVSLEVEFKSEGGATLSLANGNLESVTLSGSWKLDVDFAGLKSISIHQSDENRVIRLPNAGSFAEINNFHFNGLYQYSRDFGQVFEKMIAVKKVQIEHAVFESSQFNVLTSLTDLRLLDTTTKFAAWKRAIAGMKQLKTLHLIGCTFEEGTVPSTSFASDSVTEFNFYPGEEHDVILPDFPNLLNMSYISNQESTTQMFEPICSKYQKLERLSFGMSGGQFGKFLTESCIAHINKLPALKILQLVRMFLDNVNWSLCRNQLQKIRLVSSPIDGRAVLQLATTFPELRELFLDYGYLRQPAEAFEIAENFCEEQGLRCRLPRCRVSYYDCHVESLYDTCSGRRRDAGGMPSS</sequence>
<dbReference type="SMART" id="SM00256">
    <property type="entry name" value="FBOX"/>
    <property type="match status" value="1"/>
</dbReference>
<evidence type="ECO:0000313" key="2">
    <source>
        <dbReference type="EMBL" id="CAG6482522.1"/>
    </source>
</evidence>
<dbReference type="PANTHER" id="PTHR31639:SF100">
    <property type="entry name" value="OS07G0160500 PROTEIN"/>
    <property type="match status" value="1"/>
</dbReference>
<dbReference type="SUPFAM" id="SSF52047">
    <property type="entry name" value="RNI-like"/>
    <property type="match status" value="1"/>
</dbReference>
<proteinExistence type="predicted"/>
<dbReference type="CDD" id="cd09917">
    <property type="entry name" value="F-box_SF"/>
    <property type="match status" value="1"/>
</dbReference>
<dbReference type="Gene3D" id="3.80.10.10">
    <property type="entry name" value="Ribonuclease Inhibitor"/>
    <property type="match status" value="2"/>
</dbReference>
<dbReference type="InterPro" id="IPR032675">
    <property type="entry name" value="LRR_dom_sf"/>
</dbReference>
<protein>
    <submittedName>
        <fullName evidence="2">(northern house mosquito) hypothetical protein</fullName>
    </submittedName>
</protein>
<feature type="domain" description="F-box" evidence="1">
    <location>
        <begin position="1"/>
        <end position="38"/>
    </location>
</feature>
<dbReference type="PANTHER" id="PTHR31639">
    <property type="entry name" value="F-BOX PROTEIN-LIKE"/>
    <property type="match status" value="1"/>
</dbReference>
<dbReference type="InterPro" id="IPR001810">
    <property type="entry name" value="F-box_dom"/>
</dbReference>
<organism evidence="2">
    <name type="scientific">Culex pipiens</name>
    <name type="common">House mosquito</name>
    <dbReference type="NCBI Taxonomy" id="7175"/>
    <lineage>
        <taxon>Eukaryota</taxon>
        <taxon>Metazoa</taxon>
        <taxon>Ecdysozoa</taxon>
        <taxon>Arthropoda</taxon>
        <taxon>Hexapoda</taxon>
        <taxon>Insecta</taxon>
        <taxon>Pterygota</taxon>
        <taxon>Neoptera</taxon>
        <taxon>Endopterygota</taxon>
        <taxon>Diptera</taxon>
        <taxon>Nematocera</taxon>
        <taxon>Culicoidea</taxon>
        <taxon>Culicidae</taxon>
        <taxon>Culicinae</taxon>
        <taxon>Culicini</taxon>
        <taxon>Culex</taxon>
        <taxon>Culex</taxon>
    </lineage>
</organism>
<reference evidence="2" key="1">
    <citation type="submission" date="2021-05" db="EMBL/GenBank/DDBJ databases">
        <authorList>
            <person name="Alioto T."/>
            <person name="Alioto T."/>
            <person name="Gomez Garrido J."/>
        </authorList>
    </citation>
    <scope>NUCLEOTIDE SEQUENCE</scope>
</reference>
<dbReference type="AlphaFoldDB" id="A0A8D8BW71"/>
<dbReference type="Pfam" id="PF12937">
    <property type="entry name" value="F-box-like"/>
    <property type="match status" value="1"/>
</dbReference>
<dbReference type="EMBL" id="HBUE01093629">
    <property type="protein sequence ID" value="CAG6482522.1"/>
    <property type="molecule type" value="Transcribed_RNA"/>
</dbReference>